<name>A0A9D4SKP4_DERFA</name>
<protein>
    <submittedName>
        <fullName evidence="2">Uncharacterized protein</fullName>
    </submittedName>
</protein>
<keyword evidence="1" id="KW-0732">Signal</keyword>
<proteinExistence type="predicted"/>
<accession>A0A9D4SKP4</accession>
<reference evidence="2" key="1">
    <citation type="submission" date="2020-06" db="EMBL/GenBank/DDBJ databases">
        <authorList>
            <person name="Ji K."/>
            <person name="Li J."/>
        </authorList>
    </citation>
    <scope>NUCLEOTIDE SEQUENCE</scope>
    <source>
        <strain evidence="2">JKM2019</strain>
        <tissue evidence="2">Whole body</tissue>
    </source>
</reference>
<dbReference type="Proteomes" id="UP000828236">
    <property type="component" value="Unassembled WGS sequence"/>
</dbReference>
<feature type="chain" id="PRO_5038658660" evidence="1">
    <location>
        <begin position="21"/>
        <end position="514"/>
    </location>
</feature>
<gene>
    <name evidence="2" type="ORF">HUG17_1522</name>
</gene>
<organism evidence="2">
    <name type="scientific">Dermatophagoides farinae</name>
    <name type="common">American house dust mite</name>
    <dbReference type="NCBI Taxonomy" id="6954"/>
    <lineage>
        <taxon>Eukaryota</taxon>
        <taxon>Metazoa</taxon>
        <taxon>Ecdysozoa</taxon>
        <taxon>Arthropoda</taxon>
        <taxon>Chelicerata</taxon>
        <taxon>Arachnida</taxon>
        <taxon>Acari</taxon>
        <taxon>Acariformes</taxon>
        <taxon>Sarcoptiformes</taxon>
        <taxon>Astigmata</taxon>
        <taxon>Psoroptidia</taxon>
        <taxon>Analgoidea</taxon>
        <taxon>Pyroglyphidae</taxon>
        <taxon>Dermatophagoidinae</taxon>
        <taxon>Dermatophagoides</taxon>
    </lineage>
</organism>
<feature type="signal peptide" evidence="1">
    <location>
        <begin position="1"/>
        <end position="20"/>
    </location>
</feature>
<dbReference type="AlphaFoldDB" id="A0A9D4SKP4"/>
<sequence>MNRLILTSTFTMIIFELIMAMGDSTNKFGGPLFVEGSLNDVNKLWKCADVISNPAAVRGELVNRKMKGDQKIRRFIENCIKWGDGWRFKKDGTSLNFRFPSSSLSMTDYNDNANGSLDAKIESLYAMLKSIINIMLNFKSIHLIWIGFFLLVSIRMFVESESSTSQHRNKYDFKKLLECFNNECLNEICVTSKGYIGLQTQKLSPGIFDEIDGEFFENHQSIEERSYAGKSCVSVVYQIISMPKIATNQLTTVHGDHVMNLIPDNVQYNAGDYRIKIKRSSDIMQYKIVMNLRNVSGSNAFIKFDNYESYHEKIKLSEFVGTTLHSFYLDANINKDLQIHLNVKRSTFLDFYIVVIPIRADSPCLASKACTQLFRKNYDIFQSLSFGSGDRSELHNDWQYDSCFEKLSSITLIQKSPNDFQMNGSESFGMCSGSYIRFLDSLALAGGDSTNCIAGNSLNEKSEEKKLTRKYEYKVNLVRAEISINDPQSYFKLKIIKPNGSDVEPYVLEPVDRS</sequence>
<comment type="caution">
    <text evidence="2">The sequence shown here is derived from an EMBL/GenBank/DDBJ whole genome shotgun (WGS) entry which is preliminary data.</text>
</comment>
<reference evidence="2" key="2">
    <citation type="journal article" date="2021" name="World Allergy Organ. J.">
        <title>Chromosome-level assembly of Dermatophagoides farinae genome and transcriptome reveals two novel allergens Der f 37 and Der f 39.</title>
        <authorList>
            <person name="Chen J."/>
            <person name="Cai Z."/>
            <person name="Fan D."/>
            <person name="Hu J."/>
            <person name="Hou Y."/>
            <person name="He Y."/>
            <person name="Zhang Z."/>
            <person name="Zhao Z."/>
            <person name="Gao P."/>
            <person name="Hu W."/>
            <person name="Sun J."/>
            <person name="Li J."/>
            <person name="Ji K."/>
        </authorList>
    </citation>
    <scope>NUCLEOTIDE SEQUENCE</scope>
    <source>
        <strain evidence="2">JKM2019</strain>
    </source>
</reference>
<dbReference type="EMBL" id="SDOV01000001">
    <property type="protein sequence ID" value="KAH7645984.1"/>
    <property type="molecule type" value="Genomic_DNA"/>
</dbReference>
<evidence type="ECO:0000313" key="2">
    <source>
        <dbReference type="EMBL" id="KAH7645984.1"/>
    </source>
</evidence>
<evidence type="ECO:0000256" key="1">
    <source>
        <dbReference type="SAM" id="SignalP"/>
    </source>
</evidence>